<gene>
    <name evidence="1" type="ORF">SAMN05216535_0584</name>
</gene>
<accession>A0ABY0ZRM1</accession>
<evidence type="ECO:0000313" key="1">
    <source>
        <dbReference type="EMBL" id="SEH56993.1"/>
    </source>
</evidence>
<reference evidence="1 2" key="1">
    <citation type="submission" date="2016-10" db="EMBL/GenBank/DDBJ databases">
        <authorList>
            <person name="Varghese N."/>
            <person name="Submissions S."/>
        </authorList>
    </citation>
    <scope>NUCLEOTIDE SEQUENCE [LARGE SCALE GENOMIC DNA]</scope>
    <source>
        <strain evidence="1 2">LMG 23572</strain>
    </source>
</reference>
<sequence>MRNDLLRAKTLHVIEVRMLGRKSEPDCEVVSI</sequence>
<proteinExistence type="predicted"/>
<name>A0ABY0ZRM1_9GAMM</name>
<keyword evidence="2" id="KW-1185">Reference proteome</keyword>
<dbReference type="EMBL" id="LT629970">
    <property type="protein sequence ID" value="SEH56993.1"/>
    <property type="molecule type" value="Genomic_DNA"/>
</dbReference>
<evidence type="ECO:0000313" key="2">
    <source>
        <dbReference type="Proteomes" id="UP000181911"/>
    </source>
</evidence>
<protein>
    <submittedName>
        <fullName evidence="1">Uncharacterized protein</fullName>
    </submittedName>
</protein>
<dbReference type="Proteomes" id="UP000181911">
    <property type="component" value="Chromosome I"/>
</dbReference>
<organism evidence="1 2">
    <name type="scientific">Stutzerimonas xanthomarina</name>
    <dbReference type="NCBI Taxonomy" id="271420"/>
    <lineage>
        <taxon>Bacteria</taxon>
        <taxon>Pseudomonadati</taxon>
        <taxon>Pseudomonadota</taxon>
        <taxon>Gammaproteobacteria</taxon>
        <taxon>Pseudomonadales</taxon>
        <taxon>Pseudomonadaceae</taxon>
        <taxon>Stutzerimonas</taxon>
    </lineage>
</organism>